<evidence type="ECO:0000313" key="2">
    <source>
        <dbReference type="EMBL" id="BAJ99698.1"/>
    </source>
</evidence>
<organism evidence="2">
    <name type="scientific">Hordeum vulgare subsp. vulgare</name>
    <name type="common">Domesticated barley</name>
    <dbReference type="NCBI Taxonomy" id="112509"/>
    <lineage>
        <taxon>Eukaryota</taxon>
        <taxon>Viridiplantae</taxon>
        <taxon>Streptophyta</taxon>
        <taxon>Embryophyta</taxon>
        <taxon>Tracheophyta</taxon>
        <taxon>Spermatophyta</taxon>
        <taxon>Magnoliopsida</taxon>
        <taxon>Liliopsida</taxon>
        <taxon>Poales</taxon>
        <taxon>Poaceae</taxon>
        <taxon>BOP clade</taxon>
        <taxon>Pooideae</taxon>
        <taxon>Triticodae</taxon>
        <taxon>Triticeae</taxon>
        <taxon>Hordeinae</taxon>
        <taxon>Hordeum</taxon>
    </lineage>
</organism>
<evidence type="ECO:0000256" key="1">
    <source>
        <dbReference type="SAM" id="MobiDB-lite"/>
    </source>
</evidence>
<protein>
    <submittedName>
        <fullName evidence="2">Predicted protein</fullName>
    </submittedName>
</protein>
<reference evidence="2" key="1">
    <citation type="journal article" date="2011" name="Plant Physiol.">
        <title>Comprehensive sequence analysis of 24,783 barley full-length cDNAs derived from 12 clone libraries.</title>
        <authorList>
            <person name="Matsumoto T."/>
            <person name="Tanaka T."/>
            <person name="Sakai H."/>
            <person name="Amano N."/>
            <person name="Kanamori H."/>
            <person name="Kurita K."/>
            <person name="Kikuta A."/>
            <person name="Kamiya K."/>
            <person name="Yamamoto M."/>
            <person name="Ikawa H."/>
            <person name="Fujii N."/>
            <person name="Hori K."/>
            <person name="Itoh T."/>
            <person name="Sato K."/>
        </authorList>
    </citation>
    <scope>NUCLEOTIDE SEQUENCE</scope>
    <source>
        <tissue evidence="2">Shoot and root</tissue>
    </source>
</reference>
<dbReference type="AlphaFoldDB" id="F2DX77"/>
<sequence>MHREATRRCGAKAWCGRRFERRGEPVDARCNECGGRSAWHLGASEAGEERQARRTGDRADGVVERGAVSRRGQSR</sequence>
<feature type="compositionally biased region" description="Basic and acidic residues" evidence="1">
    <location>
        <begin position="47"/>
        <end position="63"/>
    </location>
</feature>
<feature type="region of interest" description="Disordered" evidence="1">
    <location>
        <begin position="42"/>
        <end position="75"/>
    </location>
</feature>
<dbReference type="EMBL" id="AK368495">
    <property type="protein sequence ID" value="BAJ99698.1"/>
    <property type="molecule type" value="mRNA"/>
</dbReference>
<proteinExistence type="evidence at transcript level"/>
<name>F2DX77_HORVV</name>
<accession>F2DX77</accession>